<feature type="non-terminal residue" evidence="3">
    <location>
        <position position="577"/>
    </location>
</feature>
<dbReference type="EMBL" id="SNRY01004883">
    <property type="protein sequence ID" value="KAA6316433.1"/>
    <property type="molecule type" value="Genomic_DNA"/>
</dbReference>
<dbReference type="AlphaFoldDB" id="A0A5J4Q705"/>
<evidence type="ECO:0000313" key="3">
    <source>
        <dbReference type="EMBL" id="KAA6316433.1"/>
    </source>
</evidence>
<gene>
    <name evidence="3" type="ORF">EZS27_033256</name>
</gene>
<sequence>FMKYILFGVFTFVLGIAFVGCGEDYDDDINSLKTEDAALQKAIDELKIQVAALEKAGGGTGTDYASIIATINGQIEKLQDAVEKLQDASTDPEAVNAIAKALETNDAFKAAIAAEIGKIAPGLITLQVKGLITGIELIKISNDATFGVDFYQIPSENTHKFGGTLPGAIAFNVDEVAEDAVASVVVRVTPANAELTVADLAVVNSKGEEAAYVKIKEVKKYNGSPITTTRATTATGLYEVVFGLSKDVDGTKLEEIAETTGGAYTAFALTAAKDEVRNVLTGFDITFKVQTAAAELIYDSNGETLIFTVAGKDVNDLKSGLVGFDKVWLNSTGGTATNGITDTDNASKGGINNDGDRSASPNLPVQFDKPFEIVLDKKLDNAYAYYVDINIADEASPAVKDAYKKISGLKVYRIGETASITIPSAEALKEQKIVFKVSAVNYDGTLVDPDGKTFQVIIDTAAPGTTLDFVSNITSAADAAGFSTTEVAVPFLTSANYNTISSYDLSIPVEGTTIEFSEDIVWASGFTSTQIKITEPTPSNVSKILFKGILPKNLKEDVPYTGTLTLRGANQLALAIY</sequence>
<keyword evidence="1" id="KW-0175">Coiled coil</keyword>
<evidence type="ECO:0000256" key="2">
    <source>
        <dbReference type="SAM" id="MobiDB-lite"/>
    </source>
</evidence>
<accession>A0A5J4Q705</accession>
<comment type="caution">
    <text evidence="3">The sequence shown here is derived from an EMBL/GenBank/DDBJ whole genome shotgun (WGS) entry which is preliminary data.</text>
</comment>
<feature type="coiled-coil region" evidence="1">
    <location>
        <begin position="29"/>
        <end position="88"/>
    </location>
</feature>
<feature type="region of interest" description="Disordered" evidence="2">
    <location>
        <begin position="340"/>
        <end position="359"/>
    </location>
</feature>
<feature type="non-terminal residue" evidence="3">
    <location>
        <position position="1"/>
    </location>
</feature>
<proteinExistence type="predicted"/>
<organism evidence="3">
    <name type="scientific">termite gut metagenome</name>
    <dbReference type="NCBI Taxonomy" id="433724"/>
    <lineage>
        <taxon>unclassified sequences</taxon>
        <taxon>metagenomes</taxon>
        <taxon>organismal metagenomes</taxon>
    </lineage>
</organism>
<evidence type="ECO:0008006" key="4">
    <source>
        <dbReference type="Google" id="ProtNLM"/>
    </source>
</evidence>
<reference evidence="3" key="1">
    <citation type="submission" date="2019-03" db="EMBL/GenBank/DDBJ databases">
        <title>Single cell metagenomics reveals metabolic interactions within the superorganism composed of flagellate Streblomastix strix and complex community of Bacteroidetes bacteria on its surface.</title>
        <authorList>
            <person name="Treitli S.C."/>
            <person name="Kolisko M."/>
            <person name="Husnik F."/>
            <person name="Keeling P."/>
            <person name="Hampl V."/>
        </authorList>
    </citation>
    <scope>NUCLEOTIDE SEQUENCE</scope>
    <source>
        <strain evidence="3">STM</strain>
    </source>
</reference>
<evidence type="ECO:0000256" key="1">
    <source>
        <dbReference type="SAM" id="Coils"/>
    </source>
</evidence>
<name>A0A5J4Q705_9ZZZZ</name>
<protein>
    <recommendedName>
        <fullName evidence="4">DUF4988 domain-containing protein</fullName>
    </recommendedName>
</protein>